<dbReference type="PANTHER" id="PTHR13510:SF44">
    <property type="entry name" value="RABENOSYN-5"/>
    <property type="match status" value="1"/>
</dbReference>
<dbReference type="PROSITE" id="PS00028">
    <property type="entry name" value="ZINC_FINGER_C2H2_1"/>
    <property type="match status" value="1"/>
</dbReference>
<dbReference type="VEuPathDB" id="VectorBase:ISCI022402"/>
<dbReference type="Gene3D" id="4.10.860.20">
    <property type="entry name" value="Rabenosyn, Rab binding domain"/>
    <property type="match status" value="1"/>
</dbReference>
<evidence type="ECO:0000313" key="4">
    <source>
        <dbReference type="Proteomes" id="UP000001555"/>
    </source>
</evidence>
<protein>
    <recommendedName>
        <fullName evidence="2">C2H2-type domain-containing protein</fullName>
    </recommendedName>
</protein>
<dbReference type="EMBL" id="ABJB010289928">
    <property type="status" value="NOT_ANNOTATED_CDS"/>
    <property type="molecule type" value="Genomic_DNA"/>
</dbReference>
<dbReference type="InterPro" id="IPR021565">
    <property type="entry name" value="Rbsn_Rab-bd"/>
</dbReference>
<keyword evidence="1" id="KW-0863">Zinc-finger</keyword>
<dbReference type="SUPFAM" id="SSF140125">
    <property type="entry name" value="Rabenosyn-5 Rab-binding domain-like"/>
    <property type="match status" value="1"/>
</dbReference>
<keyword evidence="4" id="KW-1185">Reference proteome</keyword>
<dbReference type="Proteomes" id="UP000001555">
    <property type="component" value="Unassembled WGS sequence"/>
</dbReference>
<dbReference type="EMBL" id="ABJB010901545">
    <property type="status" value="NOT_ANNOTATED_CDS"/>
    <property type="molecule type" value="Genomic_DNA"/>
</dbReference>
<dbReference type="InterPro" id="IPR052727">
    <property type="entry name" value="Rab4/Rab5_effector"/>
</dbReference>
<dbReference type="PANTHER" id="PTHR13510">
    <property type="entry name" value="FYVE-FINGER-CONTAINING RAB5 EFFECTOR PROTEIN RABENOSYN-5-RELATED"/>
    <property type="match status" value="1"/>
</dbReference>
<accession>A0A1S4M1Q4</accession>
<dbReference type="InterPro" id="IPR013087">
    <property type="entry name" value="Znf_C2H2_type"/>
</dbReference>
<dbReference type="VEuPathDB" id="VectorBase:ISCP_001651"/>
<dbReference type="EnsemblMetazoa" id="ISCW022402-RA">
    <property type="protein sequence ID" value="ISCW022402-PA"/>
    <property type="gene ID" value="ISCW022402"/>
</dbReference>
<reference evidence="3" key="2">
    <citation type="submission" date="2020-05" db="UniProtKB">
        <authorList>
            <consortium name="EnsemblMetazoa"/>
        </authorList>
    </citation>
    <scope>IDENTIFICATION</scope>
    <source>
        <strain evidence="3">wikel</strain>
    </source>
</reference>
<proteinExistence type="predicted"/>
<dbReference type="HOGENOM" id="CLU_020798_0_0_1"/>
<dbReference type="Pfam" id="PF11464">
    <property type="entry name" value="Rbsn"/>
    <property type="match status" value="1"/>
</dbReference>
<name>A0A1S4M1Q4_IXOSC</name>
<evidence type="ECO:0000259" key="2">
    <source>
        <dbReference type="PROSITE" id="PS50157"/>
    </source>
</evidence>
<dbReference type="PROSITE" id="PS50157">
    <property type="entry name" value="ZINC_FINGER_C2H2_2"/>
    <property type="match status" value="1"/>
</dbReference>
<evidence type="ECO:0000313" key="3">
    <source>
        <dbReference type="EnsemblMetazoa" id="ISCW022402-PA"/>
    </source>
</evidence>
<reference evidence="4" key="1">
    <citation type="submission" date="2008-03" db="EMBL/GenBank/DDBJ databases">
        <title>Annotation of Ixodes scapularis.</title>
        <authorList>
            <consortium name="Ixodes scapularis Genome Project Consortium"/>
            <person name="Caler E."/>
            <person name="Hannick L.I."/>
            <person name="Bidwell S."/>
            <person name="Joardar V."/>
            <person name="Thiagarajan M."/>
            <person name="Amedeo P."/>
            <person name="Galinsky K.J."/>
            <person name="Schobel S."/>
            <person name="Inman J."/>
            <person name="Hostetler J."/>
            <person name="Miller J."/>
            <person name="Hammond M."/>
            <person name="Megy K."/>
            <person name="Lawson D."/>
            <person name="Kodira C."/>
            <person name="Sutton G."/>
            <person name="Meyer J."/>
            <person name="Hill C.A."/>
            <person name="Birren B."/>
            <person name="Nene V."/>
            <person name="Collins F."/>
            <person name="Alarcon-Chaidez F."/>
            <person name="Wikel S."/>
            <person name="Strausberg R."/>
        </authorList>
    </citation>
    <scope>NUCLEOTIDE SEQUENCE [LARGE SCALE GENOMIC DNA]</scope>
    <source>
        <strain evidence="4">Wikel</strain>
    </source>
</reference>
<dbReference type="EMBL" id="ABJB010315711">
    <property type="status" value="NOT_ANNOTATED_CDS"/>
    <property type="molecule type" value="Genomic_DNA"/>
</dbReference>
<dbReference type="InterPro" id="IPR036531">
    <property type="entry name" value="Rbsn_Rab-bd_sf"/>
</dbReference>
<dbReference type="PaxDb" id="6945-B7QGJ1"/>
<feature type="domain" description="C2H2-type" evidence="2">
    <location>
        <begin position="17"/>
        <end position="45"/>
    </location>
</feature>
<keyword evidence="1" id="KW-0862">Zinc</keyword>
<dbReference type="EMBL" id="ABJB010618576">
    <property type="status" value="NOT_ANNOTATED_CDS"/>
    <property type="molecule type" value="Genomic_DNA"/>
</dbReference>
<organism evidence="3 4">
    <name type="scientific">Ixodes scapularis</name>
    <name type="common">Black-legged tick</name>
    <name type="synonym">Deer tick</name>
    <dbReference type="NCBI Taxonomy" id="6945"/>
    <lineage>
        <taxon>Eukaryota</taxon>
        <taxon>Metazoa</taxon>
        <taxon>Ecdysozoa</taxon>
        <taxon>Arthropoda</taxon>
        <taxon>Chelicerata</taxon>
        <taxon>Arachnida</taxon>
        <taxon>Acari</taxon>
        <taxon>Parasitiformes</taxon>
        <taxon>Ixodida</taxon>
        <taxon>Ixodoidea</taxon>
        <taxon>Ixodidae</taxon>
        <taxon>Ixodinae</taxon>
        <taxon>Ixodes</taxon>
    </lineage>
</organism>
<sequence>MRHSSLIMDDIEVKEGYLCPICVKDLGTIEELTAHFEAAHSAEEKDVLQSLKGLIGRAKRKILKEKDLGDSRAEEDDNGPDSFSRLNWDYQEIGATQRHTEAFRSIRSQRVERYVSQTNKLLIRLGKLLSDAPADPEKRRHHDNGIEITVRFQGWSSILWFFCSSRESFLGAHLKTNVSEVIQLSTLELRLSRVFIRAAIISKEIDTWTDESRSGILTSLGTLLSVHVSGKLMNLTALSTPRSSVAGPLPETSLRVCRDCLHLLNRRDQLRDQGTPKLVVMYQKMKQSMDEAEHILPQYYKIIDSLHNGQTSHTLEEAQMLRVQLTKIAERVDLLSRQIGALGSEEGGGPSPRALQLQGGVRLAASNFLRQWLLGLPGPPSPEELQRLQGAREGACSSRSRGTRPPLCRLKGNPCVSPFVHLRKLGMAVAEAAESGWSPASVASGSAGQDPMVLQMGIIRGYIRQAREARRYDEVAILEANLKELKREYMSMTLGQPPGRES</sequence>
<dbReference type="OrthoDB" id="166134at2759"/>
<keyword evidence="1" id="KW-0479">Metal-binding</keyword>
<dbReference type="VEuPathDB" id="VectorBase:ISCW022402"/>
<evidence type="ECO:0000256" key="1">
    <source>
        <dbReference type="PROSITE-ProRule" id="PRU00042"/>
    </source>
</evidence>
<dbReference type="STRING" id="6945.B7QGJ1"/>